<sequence>MASYPNFNQTTTADEVASAFASQITSKTILITGINPSGLGAAFASAVAPYSPSTLILTARTPAKALPVLASLRAANPLSPTTYHVIPLDLSSLASVRSAAAQIAALAPSIDILLNNAGVMALPSRTLSVDGVEMHLASNFLGHFLLTTLLSAQLRAAGRARVVNVTSAEFVLTPFRFSDFNFEEGREAGLPEPERVHVPVAEMMGFKGLAASCGYVPMVAYAQANTANMLFSRWIGEVEGGVVGVSAAPGVVVTDLQRHLPSDFRNPYMFYKTPSQGVASFVVAALDPALEDHPGAYINDCQVEKTADYVESPEMAARLWDLADGLCRGKRCATALPDALVHR</sequence>
<dbReference type="Gene3D" id="3.40.50.720">
    <property type="entry name" value="NAD(P)-binding Rossmann-like Domain"/>
    <property type="match status" value="1"/>
</dbReference>
<dbReference type="PRINTS" id="PR00081">
    <property type="entry name" value="GDHRDH"/>
</dbReference>
<accession>A0AAJ0H8I6</accession>
<comment type="similarity">
    <text evidence="1">Belongs to the short-chain dehydrogenases/reductases (SDR) family.</text>
</comment>
<evidence type="ECO:0000256" key="2">
    <source>
        <dbReference type="ARBA" id="ARBA00023002"/>
    </source>
</evidence>
<dbReference type="EMBL" id="JAUIQD010000007">
    <property type="protein sequence ID" value="KAK3343463.1"/>
    <property type="molecule type" value="Genomic_DNA"/>
</dbReference>
<evidence type="ECO:0000313" key="3">
    <source>
        <dbReference type="EMBL" id="KAK3343463.1"/>
    </source>
</evidence>
<dbReference type="GO" id="GO:0016491">
    <property type="term" value="F:oxidoreductase activity"/>
    <property type="evidence" value="ECO:0007669"/>
    <property type="project" value="UniProtKB-KW"/>
</dbReference>
<dbReference type="InterPro" id="IPR002347">
    <property type="entry name" value="SDR_fam"/>
</dbReference>
<organism evidence="3 4">
    <name type="scientific">Lasiosphaeria hispida</name>
    <dbReference type="NCBI Taxonomy" id="260671"/>
    <lineage>
        <taxon>Eukaryota</taxon>
        <taxon>Fungi</taxon>
        <taxon>Dikarya</taxon>
        <taxon>Ascomycota</taxon>
        <taxon>Pezizomycotina</taxon>
        <taxon>Sordariomycetes</taxon>
        <taxon>Sordariomycetidae</taxon>
        <taxon>Sordariales</taxon>
        <taxon>Lasiosphaeriaceae</taxon>
        <taxon>Lasiosphaeria</taxon>
    </lineage>
</organism>
<evidence type="ECO:0000256" key="1">
    <source>
        <dbReference type="ARBA" id="ARBA00006484"/>
    </source>
</evidence>
<gene>
    <name evidence="3" type="ORF">B0T25DRAFT_300035</name>
</gene>
<dbReference type="Pfam" id="PF00106">
    <property type="entry name" value="adh_short"/>
    <property type="match status" value="1"/>
</dbReference>
<name>A0AAJ0H8I6_9PEZI</name>
<dbReference type="Proteomes" id="UP001275084">
    <property type="component" value="Unassembled WGS sequence"/>
</dbReference>
<keyword evidence="4" id="KW-1185">Reference proteome</keyword>
<evidence type="ECO:0000313" key="4">
    <source>
        <dbReference type="Proteomes" id="UP001275084"/>
    </source>
</evidence>
<keyword evidence="2" id="KW-0560">Oxidoreductase</keyword>
<dbReference type="SUPFAM" id="SSF51735">
    <property type="entry name" value="NAD(P)-binding Rossmann-fold domains"/>
    <property type="match status" value="1"/>
</dbReference>
<protein>
    <recommendedName>
        <fullName evidence="5">Short-chain dehydrogenase</fullName>
    </recommendedName>
</protein>
<proteinExistence type="inferred from homology"/>
<dbReference type="AlphaFoldDB" id="A0AAJ0H8I6"/>
<dbReference type="PANTHER" id="PTHR24320">
    <property type="entry name" value="RETINOL DEHYDROGENASE"/>
    <property type="match status" value="1"/>
</dbReference>
<dbReference type="PANTHER" id="PTHR24320:SF283">
    <property type="entry name" value="RETINOL DEHYDROGENASE 11"/>
    <property type="match status" value="1"/>
</dbReference>
<comment type="caution">
    <text evidence="3">The sequence shown here is derived from an EMBL/GenBank/DDBJ whole genome shotgun (WGS) entry which is preliminary data.</text>
</comment>
<reference evidence="3" key="1">
    <citation type="journal article" date="2023" name="Mol. Phylogenet. Evol.">
        <title>Genome-scale phylogeny and comparative genomics of the fungal order Sordariales.</title>
        <authorList>
            <person name="Hensen N."/>
            <person name="Bonometti L."/>
            <person name="Westerberg I."/>
            <person name="Brannstrom I.O."/>
            <person name="Guillou S."/>
            <person name="Cros-Aarteil S."/>
            <person name="Calhoun S."/>
            <person name="Haridas S."/>
            <person name="Kuo A."/>
            <person name="Mondo S."/>
            <person name="Pangilinan J."/>
            <person name="Riley R."/>
            <person name="LaButti K."/>
            <person name="Andreopoulos B."/>
            <person name="Lipzen A."/>
            <person name="Chen C."/>
            <person name="Yan M."/>
            <person name="Daum C."/>
            <person name="Ng V."/>
            <person name="Clum A."/>
            <person name="Steindorff A."/>
            <person name="Ohm R.A."/>
            <person name="Martin F."/>
            <person name="Silar P."/>
            <person name="Natvig D.O."/>
            <person name="Lalanne C."/>
            <person name="Gautier V."/>
            <person name="Ament-Velasquez S.L."/>
            <person name="Kruys A."/>
            <person name="Hutchinson M.I."/>
            <person name="Powell A.J."/>
            <person name="Barry K."/>
            <person name="Miller A.N."/>
            <person name="Grigoriev I.V."/>
            <person name="Debuchy R."/>
            <person name="Gladieux P."/>
            <person name="Hiltunen Thoren M."/>
            <person name="Johannesson H."/>
        </authorList>
    </citation>
    <scope>NUCLEOTIDE SEQUENCE</scope>
    <source>
        <strain evidence="3">CBS 955.72</strain>
    </source>
</reference>
<evidence type="ECO:0008006" key="5">
    <source>
        <dbReference type="Google" id="ProtNLM"/>
    </source>
</evidence>
<reference evidence="3" key="2">
    <citation type="submission" date="2023-06" db="EMBL/GenBank/DDBJ databases">
        <authorList>
            <consortium name="Lawrence Berkeley National Laboratory"/>
            <person name="Haridas S."/>
            <person name="Hensen N."/>
            <person name="Bonometti L."/>
            <person name="Westerberg I."/>
            <person name="Brannstrom I.O."/>
            <person name="Guillou S."/>
            <person name="Cros-Aarteil S."/>
            <person name="Calhoun S."/>
            <person name="Kuo A."/>
            <person name="Mondo S."/>
            <person name="Pangilinan J."/>
            <person name="Riley R."/>
            <person name="Labutti K."/>
            <person name="Andreopoulos B."/>
            <person name="Lipzen A."/>
            <person name="Chen C."/>
            <person name="Yanf M."/>
            <person name="Daum C."/>
            <person name="Ng V."/>
            <person name="Clum A."/>
            <person name="Steindorff A."/>
            <person name="Ohm R."/>
            <person name="Martin F."/>
            <person name="Silar P."/>
            <person name="Natvig D."/>
            <person name="Lalanne C."/>
            <person name="Gautier V."/>
            <person name="Ament-Velasquez S.L."/>
            <person name="Kruys A."/>
            <person name="Hutchinson M.I."/>
            <person name="Powell A.J."/>
            <person name="Barry K."/>
            <person name="Miller A.N."/>
            <person name="Grigoriev I.V."/>
            <person name="Debuchy R."/>
            <person name="Gladieux P."/>
            <person name="Thoren M.H."/>
            <person name="Johannesson H."/>
        </authorList>
    </citation>
    <scope>NUCLEOTIDE SEQUENCE</scope>
    <source>
        <strain evidence="3">CBS 955.72</strain>
    </source>
</reference>
<dbReference type="InterPro" id="IPR036291">
    <property type="entry name" value="NAD(P)-bd_dom_sf"/>
</dbReference>